<evidence type="ECO:0000256" key="1">
    <source>
        <dbReference type="SAM" id="MobiDB-lite"/>
    </source>
</evidence>
<feature type="transmembrane region" description="Helical" evidence="2">
    <location>
        <begin position="49"/>
        <end position="71"/>
    </location>
</feature>
<feature type="transmembrane region" description="Helical" evidence="2">
    <location>
        <begin position="21"/>
        <end position="43"/>
    </location>
</feature>
<feature type="region of interest" description="Disordered" evidence="1">
    <location>
        <begin position="321"/>
        <end position="403"/>
    </location>
</feature>
<evidence type="ECO:0000256" key="2">
    <source>
        <dbReference type="SAM" id="Phobius"/>
    </source>
</evidence>
<proteinExistence type="predicted"/>
<reference evidence="3 4" key="1">
    <citation type="submission" date="2020-08" db="EMBL/GenBank/DDBJ databases">
        <authorList>
            <person name="Hejnol A."/>
        </authorList>
    </citation>
    <scope>NUCLEOTIDE SEQUENCE [LARGE SCALE GENOMIC DNA]</scope>
</reference>
<sequence length="478" mass="53936">MPDARQNRRNGWSWPLHPLQFVAWISVVYLCLVYYLTIIPGVLERWSPAAYAVFSVFLVGHIISHIAACTINPADPAILKRNITEVPGSFDRQIHNHVIENCYCYLCETKVITHILTPAADGVSQNITNGSNPEYDFKIFYAKVPGPAWLSVIAITACLTIAGIASISHLFIFHVFLYCKGLSTYEYIVQERKKSEEKAREKNVEINASELEMNKRPKNKVVPETSIDETTCDGTARISKKYRTGNRPKLKTDASIFREQKQIEEDEKGMDDNFDIIDKKTNDKVEETEIVNEINDDCKVLVKGKKKRKRKKKKVPDIVASNLPALQSEREGEVTLQPPRTILNPGGDNRSDSGVSTVYSPKGYEKVPPLNLSPSPRPPKAIRTEDYHSGSAESLREIKPKPQNPLLARALDGTIASIDSFEGEYIRSARKSSISANNELMDSQYLRNAAKENHSIPHLDLSTLDSDEERRRRRSTQK</sequence>
<feature type="transmembrane region" description="Helical" evidence="2">
    <location>
        <begin position="148"/>
        <end position="177"/>
    </location>
</feature>
<keyword evidence="4" id="KW-1185">Reference proteome</keyword>
<dbReference type="Proteomes" id="UP000549394">
    <property type="component" value="Unassembled WGS sequence"/>
</dbReference>
<accession>A0A7I8VL05</accession>
<protein>
    <submittedName>
        <fullName evidence="3">DgyrCDS5268</fullName>
    </submittedName>
</protein>
<evidence type="ECO:0000313" key="3">
    <source>
        <dbReference type="EMBL" id="CAD5116370.1"/>
    </source>
</evidence>
<gene>
    <name evidence="3" type="ORF">DGYR_LOCUS5007</name>
</gene>
<dbReference type="OrthoDB" id="9909019at2759"/>
<keyword evidence="2" id="KW-0472">Membrane</keyword>
<comment type="caution">
    <text evidence="3">The sequence shown here is derived from an EMBL/GenBank/DDBJ whole genome shotgun (WGS) entry which is preliminary data.</text>
</comment>
<keyword evidence="2" id="KW-0812">Transmembrane</keyword>
<feature type="compositionally biased region" description="Basic and acidic residues" evidence="1">
    <location>
        <begin position="382"/>
        <end position="400"/>
    </location>
</feature>
<evidence type="ECO:0000313" key="4">
    <source>
        <dbReference type="Proteomes" id="UP000549394"/>
    </source>
</evidence>
<dbReference type="AlphaFoldDB" id="A0A7I8VL05"/>
<keyword evidence="2" id="KW-1133">Transmembrane helix</keyword>
<dbReference type="EMBL" id="CAJFCJ010000006">
    <property type="protein sequence ID" value="CAD5116370.1"/>
    <property type="molecule type" value="Genomic_DNA"/>
</dbReference>
<name>A0A7I8VL05_9ANNE</name>
<feature type="region of interest" description="Disordered" evidence="1">
    <location>
        <begin position="446"/>
        <end position="478"/>
    </location>
</feature>
<organism evidence="3 4">
    <name type="scientific">Dimorphilus gyrociliatus</name>
    <dbReference type="NCBI Taxonomy" id="2664684"/>
    <lineage>
        <taxon>Eukaryota</taxon>
        <taxon>Metazoa</taxon>
        <taxon>Spiralia</taxon>
        <taxon>Lophotrochozoa</taxon>
        <taxon>Annelida</taxon>
        <taxon>Polychaeta</taxon>
        <taxon>Polychaeta incertae sedis</taxon>
        <taxon>Dinophilidae</taxon>
        <taxon>Dimorphilus</taxon>
    </lineage>
</organism>